<keyword evidence="3" id="KW-1185">Reference proteome</keyword>
<keyword evidence="1" id="KW-1133">Transmembrane helix</keyword>
<protein>
    <submittedName>
        <fullName evidence="2">Uncharacterized protein</fullName>
    </submittedName>
</protein>
<keyword evidence="1" id="KW-0472">Membrane</keyword>
<proteinExistence type="predicted"/>
<name>A0A975Y165_9ACTN</name>
<sequence>MTLLAIPAIGRFGAREDVPSLLNRPYGVLWLGFAALVVGVVVAAALLRRRRAGSS</sequence>
<dbReference type="Proteomes" id="UP000683575">
    <property type="component" value="Chromosome"/>
</dbReference>
<evidence type="ECO:0000313" key="2">
    <source>
        <dbReference type="EMBL" id="QWZ09185.1"/>
    </source>
</evidence>
<dbReference type="EMBL" id="CP077062">
    <property type="protein sequence ID" value="QWZ09185.1"/>
    <property type="molecule type" value="Genomic_DNA"/>
</dbReference>
<accession>A0A975Y165</accession>
<organism evidence="2 3">
    <name type="scientific">Nocardioides panacis</name>
    <dbReference type="NCBI Taxonomy" id="2849501"/>
    <lineage>
        <taxon>Bacteria</taxon>
        <taxon>Bacillati</taxon>
        <taxon>Actinomycetota</taxon>
        <taxon>Actinomycetes</taxon>
        <taxon>Propionibacteriales</taxon>
        <taxon>Nocardioidaceae</taxon>
        <taxon>Nocardioides</taxon>
    </lineage>
</organism>
<evidence type="ECO:0000256" key="1">
    <source>
        <dbReference type="SAM" id="Phobius"/>
    </source>
</evidence>
<keyword evidence="1" id="KW-0812">Transmembrane</keyword>
<dbReference type="KEGG" id="nps:KRR39_05165"/>
<reference evidence="2" key="1">
    <citation type="submission" date="2021-06" db="EMBL/GenBank/DDBJ databases">
        <title>Complete genome sequence of Nocardioides sp. G188.</title>
        <authorList>
            <person name="Im W.-T."/>
        </authorList>
    </citation>
    <scope>NUCLEOTIDE SEQUENCE</scope>
    <source>
        <strain evidence="2">G188</strain>
    </source>
</reference>
<gene>
    <name evidence="2" type="ORF">KRR39_05165</name>
</gene>
<dbReference type="AlphaFoldDB" id="A0A975Y165"/>
<evidence type="ECO:0000313" key="3">
    <source>
        <dbReference type="Proteomes" id="UP000683575"/>
    </source>
</evidence>
<dbReference type="RefSeq" id="WP_216941031.1">
    <property type="nucleotide sequence ID" value="NZ_CP077062.1"/>
</dbReference>
<feature type="transmembrane region" description="Helical" evidence="1">
    <location>
        <begin position="28"/>
        <end position="47"/>
    </location>
</feature>